<dbReference type="AlphaFoldDB" id="A0A699V6U3"/>
<proteinExistence type="predicted"/>
<sequence>MIAENAQVANDEFINIFFTPVQDIGETSSRHVDSSNMHTFYQHHPSEHRWTKDHSSSQLVRTRHQLESDGEMCMFVLTVNRTERKNIKEAMADSAWIESMQEELYQFDRLDVWELVDRPLRKNVINMKWLWKNKHDEENTIIRNKSRLVAKG</sequence>
<evidence type="ECO:0000313" key="1">
    <source>
        <dbReference type="EMBL" id="GFD29066.1"/>
    </source>
</evidence>
<comment type="caution">
    <text evidence="1">The sequence shown here is derived from an EMBL/GenBank/DDBJ whole genome shotgun (WGS) entry which is preliminary data.</text>
</comment>
<name>A0A699V6U3_TANCI</name>
<accession>A0A699V6U3</accession>
<protein>
    <recommendedName>
        <fullName evidence="2">Gag-Pol polyprotein</fullName>
    </recommendedName>
</protein>
<organism evidence="1">
    <name type="scientific">Tanacetum cinerariifolium</name>
    <name type="common">Dalmatian daisy</name>
    <name type="synonym">Chrysanthemum cinerariifolium</name>
    <dbReference type="NCBI Taxonomy" id="118510"/>
    <lineage>
        <taxon>Eukaryota</taxon>
        <taxon>Viridiplantae</taxon>
        <taxon>Streptophyta</taxon>
        <taxon>Embryophyta</taxon>
        <taxon>Tracheophyta</taxon>
        <taxon>Spermatophyta</taxon>
        <taxon>Magnoliopsida</taxon>
        <taxon>eudicotyledons</taxon>
        <taxon>Gunneridae</taxon>
        <taxon>Pentapetalae</taxon>
        <taxon>asterids</taxon>
        <taxon>campanulids</taxon>
        <taxon>Asterales</taxon>
        <taxon>Asteraceae</taxon>
        <taxon>Asteroideae</taxon>
        <taxon>Anthemideae</taxon>
        <taxon>Anthemidinae</taxon>
        <taxon>Tanacetum</taxon>
    </lineage>
</organism>
<dbReference type="EMBL" id="BKCJ011391311">
    <property type="protein sequence ID" value="GFD29066.1"/>
    <property type="molecule type" value="Genomic_DNA"/>
</dbReference>
<gene>
    <name evidence="1" type="ORF">Tci_901035</name>
</gene>
<reference evidence="1" key="1">
    <citation type="journal article" date="2019" name="Sci. Rep.">
        <title>Draft genome of Tanacetum cinerariifolium, the natural source of mosquito coil.</title>
        <authorList>
            <person name="Yamashiro T."/>
            <person name="Shiraishi A."/>
            <person name="Satake H."/>
            <person name="Nakayama K."/>
        </authorList>
    </citation>
    <scope>NUCLEOTIDE SEQUENCE</scope>
</reference>
<feature type="non-terminal residue" evidence="1">
    <location>
        <position position="152"/>
    </location>
</feature>
<evidence type="ECO:0008006" key="2">
    <source>
        <dbReference type="Google" id="ProtNLM"/>
    </source>
</evidence>